<dbReference type="SUPFAM" id="SSF81606">
    <property type="entry name" value="PP2C-like"/>
    <property type="match status" value="1"/>
</dbReference>
<evidence type="ECO:0000259" key="3">
    <source>
        <dbReference type="PROSITE" id="PS50112"/>
    </source>
</evidence>
<dbReference type="SUPFAM" id="SSF55781">
    <property type="entry name" value="GAF domain-like"/>
    <property type="match status" value="1"/>
</dbReference>
<dbReference type="Pfam" id="PF08448">
    <property type="entry name" value="PAS_4"/>
    <property type="match status" value="1"/>
</dbReference>
<accession>A0ABW4T840</accession>
<dbReference type="SUPFAM" id="SSF55785">
    <property type="entry name" value="PYP-like sensor domain (PAS domain)"/>
    <property type="match status" value="1"/>
</dbReference>
<dbReference type="Pfam" id="PF07228">
    <property type="entry name" value="SpoIIE"/>
    <property type="match status" value="1"/>
</dbReference>
<name>A0ABW4T840_9ACTN</name>
<evidence type="ECO:0000256" key="2">
    <source>
        <dbReference type="SAM" id="Coils"/>
    </source>
</evidence>
<reference evidence="5" key="1">
    <citation type="journal article" date="2019" name="Int. J. Syst. Evol. Microbiol.">
        <title>The Global Catalogue of Microorganisms (GCM) 10K type strain sequencing project: providing services to taxonomists for standard genome sequencing and annotation.</title>
        <authorList>
            <consortium name="The Broad Institute Genomics Platform"/>
            <consortium name="The Broad Institute Genome Sequencing Center for Infectious Disease"/>
            <person name="Wu L."/>
            <person name="Ma J."/>
        </authorList>
    </citation>
    <scope>NUCLEOTIDE SEQUENCE [LARGE SCALE GENOMIC DNA]</scope>
    <source>
        <strain evidence="5">ICMP 6774ER</strain>
    </source>
</reference>
<dbReference type="InterPro" id="IPR052016">
    <property type="entry name" value="Bact_Sigma-Reg"/>
</dbReference>
<proteinExistence type="predicted"/>
<dbReference type="InterPro" id="IPR003018">
    <property type="entry name" value="GAF"/>
</dbReference>
<comment type="caution">
    <text evidence="4">The sequence shown here is derived from an EMBL/GenBank/DDBJ whole genome shotgun (WGS) entry which is preliminary data.</text>
</comment>
<feature type="domain" description="PAS" evidence="3">
    <location>
        <begin position="76"/>
        <end position="146"/>
    </location>
</feature>
<dbReference type="InterPro" id="IPR000014">
    <property type="entry name" value="PAS"/>
</dbReference>
<dbReference type="SMART" id="SM00331">
    <property type="entry name" value="PP2C_SIG"/>
    <property type="match status" value="1"/>
</dbReference>
<dbReference type="Gene3D" id="3.30.450.40">
    <property type="match status" value="1"/>
</dbReference>
<dbReference type="NCBIfam" id="TIGR00229">
    <property type="entry name" value="sensory_box"/>
    <property type="match status" value="1"/>
</dbReference>
<keyword evidence="5" id="KW-1185">Reference proteome</keyword>
<evidence type="ECO:0000256" key="1">
    <source>
        <dbReference type="ARBA" id="ARBA00022801"/>
    </source>
</evidence>
<keyword evidence="2" id="KW-0175">Coiled coil</keyword>
<dbReference type="InterPro" id="IPR029016">
    <property type="entry name" value="GAF-like_dom_sf"/>
</dbReference>
<dbReference type="Proteomes" id="UP001597368">
    <property type="component" value="Unassembled WGS sequence"/>
</dbReference>
<dbReference type="PANTHER" id="PTHR43156:SF2">
    <property type="entry name" value="STAGE II SPORULATION PROTEIN E"/>
    <property type="match status" value="1"/>
</dbReference>
<dbReference type="SMART" id="SM00091">
    <property type="entry name" value="PAS"/>
    <property type="match status" value="1"/>
</dbReference>
<sequence>MTDPIGLAALEHALDELIGRVSSLRAARAAYPAELAQTLDAALAELDTATELLAAAKAELSGAARNKGGRSASQRELKLLRQVFRVFPVPVIVLDGGGVIRRINAETSALLGSPDGFLIGRSFPLLVDVPRRAAFRSHLTAVLQTGQSAAFETRLAHQGRTHVAQLALTRLTMPGEPQQMVAAVALPTQVQLPEPGARRPEQSDAGLLMTAARRQELLARMATLLLDEESQRRPVALPRAARLLAEEWADWVIGDVVRDGLPRRSVVLGPKDQPVADLVRLVERADPAVSPLVTQVLDQGTGVVHEMVEDESLLGGCADGPLLTVMGAGSLLCVPIGAEGAVRGALTLVRSHDRQPYTLADLGLVQELGAHLGMAMSAQDSFRDRSQAAEALTASVVPRNLPQIPGFEAAAIYHQGASVGAEFYDVFPVKDGWGFSLGGAVGSGEEAASVSAMVRGGLRVLSVWESDPDQAVRKVNDALVAQRSGMFVMAVAGYVKGRTITLSSAGHHPAALVQPDGSVHSVSGGGVPLGIAAEAETAVEEITLTPGQTLVLYSEGLISSRGQDGEPYGEERLADVLTRSVAQPPSTVVKSIEEDRHAFSGGRVWDEIVVLALRVA</sequence>
<feature type="coiled-coil region" evidence="2">
    <location>
        <begin position="7"/>
        <end position="66"/>
    </location>
</feature>
<dbReference type="InterPro" id="IPR035965">
    <property type="entry name" value="PAS-like_dom_sf"/>
</dbReference>
<dbReference type="PROSITE" id="PS50112">
    <property type="entry name" value="PAS"/>
    <property type="match status" value="1"/>
</dbReference>
<dbReference type="Gene3D" id="3.60.40.10">
    <property type="entry name" value="PPM-type phosphatase domain"/>
    <property type="match status" value="1"/>
</dbReference>
<dbReference type="EMBL" id="JBHUFV010000061">
    <property type="protein sequence ID" value="MFD1937537.1"/>
    <property type="molecule type" value="Genomic_DNA"/>
</dbReference>
<dbReference type="InterPro" id="IPR036457">
    <property type="entry name" value="PPM-type-like_dom_sf"/>
</dbReference>
<protein>
    <submittedName>
        <fullName evidence="4">SpoIIE family protein phosphatase</fullName>
    </submittedName>
</protein>
<dbReference type="Gene3D" id="3.30.450.20">
    <property type="entry name" value="PAS domain"/>
    <property type="match status" value="1"/>
</dbReference>
<gene>
    <name evidence="4" type="ORF">ACFSKW_39325</name>
</gene>
<dbReference type="PANTHER" id="PTHR43156">
    <property type="entry name" value="STAGE II SPORULATION PROTEIN E-RELATED"/>
    <property type="match status" value="1"/>
</dbReference>
<evidence type="ECO:0000313" key="5">
    <source>
        <dbReference type="Proteomes" id="UP001597368"/>
    </source>
</evidence>
<evidence type="ECO:0000313" key="4">
    <source>
        <dbReference type="EMBL" id="MFD1937537.1"/>
    </source>
</evidence>
<dbReference type="InterPro" id="IPR013656">
    <property type="entry name" value="PAS_4"/>
</dbReference>
<dbReference type="CDD" id="cd00130">
    <property type="entry name" value="PAS"/>
    <property type="match status" value="1"/>
</dbReference>
<keyword evidence="1" id="KW-0378">Hydrolase</keyword>
<organism evidence="4 5">
    <name type="scientific">Nonomuraea mangrovi</name>
    <dbReference type="NCBI Taxonomy" id="2316207"/>
    <lineage>
        <taxon>Bacteria</taxon>
        <taxon>Bacillati</taxon>
        <taxon>Actinomycetota</taxon>
        <taxon>Actinomycetes</taxon>
        <taxon>Streptosporangiales</taxon>
        <taxon>Streptosporangiaceae</taxon>
        <taxon>Nonomuraea</taxon>
    </lineage>
</organism>
<dbReference type="Pfam" id="PF01590">
    <property type="entry name" value="GAF"/>
    <property type="match status" value="1"/>
</dbReference>
<dbReference type="RefSeq" id="WP_379578810.1">
    <property type="nucleotide sequence ID" value="NZ_JBHUFV010000061.1"/>
</dbReference>
<dbReference type="InterPro" id="IPR001932">
    <property type="entry name" value="PPM-type_phosphatase-like_dom"/>
</dbReference>